<feature type="region of interest" description="Disordered" evidence="1">
    <location>
        <begin position="1"/>
        <end position="58"/>
    </location>
</feature>
<gene>
    <name evidence="2" type="ORF">Scep_008297</name>
</gene>
<evidence type="ECO:0000256" key="1">
    <source>
        <dbReference type="SAM" id="MobiDB-lite"/>
    </source>
</evidence>
<feature type="compositionally biased region" description="Basic residues" evidence="1">
    <location>
        <begin position="7"/>
        <end position="17"/>
    </location>
</feature>
<evidence type="ECO:0000313" key="3">
    <source>
        <dbReference type="Proteomes" id="UP001419268"/>
    </source>
</evidence>
<name>A0AAP0KCN3_9MAGN</name>
<organism evidence="2 3">
    <name type="scientific">Stephania cephalantha</name>
    <dbReference type="NCBI Taxonomy" id="152367"/>
    <lineage>
        <taxon>Eukaryota</taxon>
        <taxon>Viridiplantae</taxon>
        <taxon>Streptophyta</taxon>
        <taxon>Embryophyta</taxon>
        <taxon>Tracheophyta</taxon>
        <taxon>Spermatophyta</taxon>
        <taxon>Magnoliopsida</taxon>
        <taxon>Ranunculales</taxon>
        <taxon>Menispermaceae</taxon>
        <taxon>Menispermoideae</taxon>
        <taxon>Cissampelideae</taxon>
        <taxon>Stephania</taxon>
    </lineage>
</organism>
<dbReference type="AlphaFoldDB" id="A0AAP0KCN3"/>
<comment type="caution">
    <text evidence="2">The sequence shown here is derived from an EMBL/GenBank/DDBJ whole genome shotgun (WGS) entry which is preliminary data.</text>
</comment>
<feature type="compositionally biased region" description="Polar residues" evidence="1">
    <location>
        <begin position="23"/>
        <end position="35"/>
    </location>
</feature>
<feature type="compositionally biased region" description="Pro residues" evidence="1">
    <location>
        <begin position="48"/>
        <end position="58"/>
    </location>
</feature>
<accession>A0AAP0KCN3</accession>
<dbReference type="Proteomes" id="UP001419268">
    <property type="component" value="Unassembled WGS sequence"/>
</dbReference>
<sequence>MGLWIRHVQHQSSHRSSKKEVGESTTRGSPTTPLSWSGGDSYDDSTLPPRPPPPPPPPPLPAFRSIKLWWVLWELVQQMRHAVGASVVGDVPDSLLSMLNPHFCCSVSRDAWVVWAPPVEEMAFVGLGYSSRAVVAVVAVAVAAEDYAWFLPLMCISRILGAGGSDASNRKTRKKKTFAELKEEECLLLKESVYLKREVAKLQAVWEEERIQNNNLKRMKLELQRQSVNETSASDVLKETSSCDPLSHSNRDQNDTVSPSNGSECCGLDAAASCTPHLSDTSVAPIVATTWKNPEVPSVAANQKSFVVLPDLNLPLEEDYVPEDLYGTS</sequence>
<reference evidence="2 3" key="1">
    <citation type="submission" date="2024-01" db="EMBL/GenBank/DDBJ databases">
        <title>Genome assemblies of Stephania.</title>
        <authorList>
            <person name="Yang L."/>
        </authorList>
    </citation>
    <scope>NUCLEOTIDE SEQUENCE [LARGE SCALE GENOMIC DNA]</scope>
    <source>
        <strain evidence="2">JXDWG</strain>
        <tissue evidence="2">Leaf</tissue>
    </source>
</reference>
<feature type="compositionally biased region" description="Polar residues" evidence="1">
    <location>
        <begin position="232"/>
        <end position="248"/>
    </location>
</feature>
<protein>
    <submittedName>
        <fullName evidence="2">Uncharacterized protein</fullName>
    </submittedName>
</protein>
<evidence type="ECO:0000313" key="2">
    <source>
        <dbReference type="EMBL" id="KAK9149540.1"/>
    </source>
</evidence>
<feature type="region of interest" description="Disordered" evidence="1">
    <location>
        <begin position="232"/>
        <end position="262"/>
    </location>
</feature>
<dbReference type="PANTHER" id="PTHR35099">
    <property type="entry name" value="OS02G0182700 PROTEIN"/>
    <property type="match status" value="1"/>
</dbReference>
<proteinExistence type="predicted"/>
<keyword evidence="3" id="KW-1185">Reference proteome</keyword>
<dbReference type="EMBL" id="JBBNAG010000003">
    <property type="protein sequence ID" value="KAK9149540.1"/>
    <property type="molecule type" value="Genomic_DNA"/>
</dbReference>
<dbReference type="PANTHER" id="PTHR35099:SF2">
    <property type="entry name" value="OS02G0182700 PROTEIN"/>
    <property type="match status" value="1"/>
</dbReference>